<dbReference type="GO" id="GO:0052908">
    <property type="term" value="F:16S rRNA (adenine(1518)-N(6)/adenine(1519)-N(6))-dimethyltransferase activity"/>
    <property type="evidence" value="ECO:0007669"/>
    <property type="project" value="UniProtKB-EC"/>
</dbReference>
<dbReference type="RefSeq" id="WP_041977148.1">
    <property type="nucleotide sequence ID" value="NZ_CBXV010000007.1"/>
</dbReference>
<dbReference type="GO" id="GO:0003723">
    <property type="term" value="F:RNA binding"/>
    <property type="evidence" value="ECO:0007669"/>
    <property type="project" value="UniProtKB-UniRule"/>
</dbReference>
<comment type="function">
    <text evidence="7">Specifically dimethylates two adjacent adenosines (A1518 and A1519) in the loop of a conserved hairpin near the 3'-end of 16S rRNA in the 30S particle. May play a critical role in biogenesis of 30S subunits.</text>
</comment>
<dbReference type="InterPro" id="IPR020598">
    <property type="entry name" value="rRNA_Ade_methylase_Trfase_N"/>
</dbReference>
<dbReference type="Gene3D" id="3.40.50.150">
    <property type="entry name" value="Vaccinia Virus protein VP39"/>
    <property type="match status" value="1"/>
</dbReference>
<keyword evidence="6 7" id="KW-0694">RNA-binding</keyword>
<dbReference type="PANTHER" id="PTHR11727">
    <property type="entry name" value="DIMETHYLADENOSINE TRANSFERASE"/>
    <property type="match status" value="1"/>
</dbReference>
<keyword evidence="11" id="KW-1185">Reference proteome</keyword>
<dbReference type="InterPro" id="IPR001737">
    <property type="entry name" value="KsgA/Erm"/>
</dbReference>
<feature type="binding site" evidence="7 8">
    <location>
        <position position="10"/>
    </location>
    <ligand>
        <name>S-adenosyl-L-methionine</name>
        <dbReference type="ChEBI" id="CHEBI:59789"/>
    </ligand>
</feature>
<keyword evidence="2 7" id="KW-0698">rRNA processing</keyword>
<feature type="binding site" evidence="7 8">
    <location>
        <position position="37"/>
    </location>
    <ligand>
        <name>S-adenosyl-L-methionine</name>
        <dbReference type="ChEBI" id="CHEBI:59789"/>
    </ligand>
</feature>
<dbReference type="NCBIfam" id="TIGR00755">
    <property type="entry name" value="ksgA"/>
    <property type="match status" value="1"/>
</dbReference>
<organism evidence="10 11">
    <name type="scientific">Pyrinomonas methylaliphatogenes</name>
    <dbReference type="NCBI Taxonomy" id="454194"/>
    <lineage>
        <taxon>Bacteria</taxon>
        <taxon>Pseudomonadati</taxon>
        <taxon>Acidobacteriota</taxon>
        <taxon>Blastocatellia</taxon>
        <taxon>Blastocatellales</taxon>
        <taxon>Pyrinomonadaceae</taxon>
        <taxon>Pyrinomonas</taxon>
    </lineage>
</organism>
<feature type="binding site" evidence="7 8">
    <location>
        <position position="83"/>
    </location>
    <ligand>
        <name>S-adenosyl-L-methionine</name>
        <dbReference type="ChEBI" id="CHEBI:59789"/>
    </ligand>
</feature>
<evidence type="ECO:0000256" key="1">
    <source>
        <dbReference type="ARBA" id="ARBA00022490"/>
    </source>
</evidence>
<dbReference type="EMBL" id="CBXV010000007">
    <property type="protein sequence ID" value="CDM66183.1"/>
    <property type="molecule type" value="Genomic_DNA"/>
</dbReference>
<dbReference type="PANTHER" id="PTHR11727:SF7">
    <property type="entry name" value="DIMETHYLADENOSINE TRANSFERASE-RELATED"/>
    <property type="match status" value="1"/>
</dbReference>
<evidence type="ECO:0000256" key="8">
    <source>
        <dbReference type="PROSITE-ProRule" id="PRU01026"/>
    </source>
</evidence>
<dbReference type="AlphaFoldDB" id="A0A0B6WY44"/>
<comment type="similarity">
    <text evidence="7">Belongs to the class I-like SAM-binding methyltransferase superfamily. rRNA adenine N(6)-methyltransferase family. RsmA subfamily.</text>
</comment>
<dbReference type="Proteomes" id="UP000031518">
    <property type="component" value="Unassembled WGS sequence"/>
</dbReference>
<dbReference type="InterPro" id="IPR029063">
    <property type="entry name" value="SAM-dependent_MTases_sf"/>
</dbReference>
<dbReference type="HAMAP" id="MF_00607">
    <property type="entry name" value="16SrRNA_methyltr_A"/>
    <property type="match status" value="1"/>
</dbReference>
<gene>
    <name evidence="7" type="primary">rsmA</name>
    <name evidence="7" type="synonym">ksgA</name>
    <name evidence="10" type="ORF">PYK22_02195</name>
</gene>
<feature type="binding site" evidence="7 8">
    <location>
        <position position="104"/>
    </location>
    <ligand>
        <name>S-adenosyl-L-methionine</name>
        <dbReference type="ChEBI" id="CHEBI:59789"/>
    </ligand>
</feature>
<keyword evidence="4 7" id="KW-0808">Transferase</keyword>
<evidence type="ECO:0000259" key="9">
    <source>
        <dbReference type="SMART" id="SM00650"/>
    </source>
</evidence>
<proteinExistence type="inferred from homology"/>
<dbReference type="GO" id="GO:0005829">
    <property type="term" value="C:cytosol"/>
    <property type="evidence" value="ECO:0007669"/>
    <property type="project" value="TreeGrafter"/>
</dbReference>
<dbReference type="Pfam" id="PF00398">
    <property type="entry name" value="RrnaAD"/>
    <property type="match status" value="1"/>
</dbReference>
<evidence type="ECO:0000256" key="3">
    <source>
        <dbReference type="ARBA" id="ARBA00022603"/>
    </source>
</evidence>
<evidence type="ECO:0000256" key="7">
    <source>
        <dbReference type="HAMAP-Rule" id="MF_00607"/>
    </source>
</evidence>
<feature type="binding site" evidence="7 8">
    <location>
        <position position="12"/>
    </location>
    <ligand>
        <name>S-adenosyl-L-methionine</name>
        <dbReference type="ChEBI" id="CHEBI:59789"/>
    </ligand>
</feature>
<dbReference type="SMART" id="SM00650">
    <property type="entry name" value="rADc"/>
    <property type="match status" value="1"/>
</dbReference>
<feature type="binding site" evidence="7 8">
    <location>
        <position position="58"/>
    </location>
    <ligand>
        <name>S-adenosyl-L-methionine</name>
        <dbReference type="ChEBI" id="CHEBI:59789"/>
    </ligand>
</feature>
<keyword evidence="1 7" id="KW-0963">Cytoplasm</keyword>
<evidence type="ECO:0000256" key="4">
    <source>
        <dbReference type="ARBA" id="ARBA00022679"/>
    </source>
</evidence>
<comment type="catalytic activity">
    <reaction evidence="7">
        <text>adenosine(1518)/adenosine(1519) in 16S rRNA + 4 S-adenosyl-L-methionine = N(6)-dimethyladenosine(1518)/N(6)-dimethyladenosine(1519) in 16S rRNA + 4 S-adenosyl-L-homocysteine + 4 H(+)</text>
        <dbReference type="Rhea" id="RHEA:19609"/>
        <dbReference type="Rhea" id="RHEA-COMP:10232"/>
        <dbReference type="Rhea" id="RHEA-COMP:10233"/>
        <dbReference type="ChEBI" id="CHEBI:15378"/>
        <dbReference type="ChEBI" id="CHEBI:57856"/>
        <dbReference type="ChEBI" id="CHEBI:59789"/>
        <dbReference type="ChEBI" id="CHEBI:74411"/>
        <dbReference type="ChEBI" id="CHEBI:74493"/>
        <dbReference type="EC" id="2.1.1.182"/>
    </reaction>
</comment>
<sequence>MRVKKSLGQHFLKDREVIARIIEAVDPRADETIVEIGPGHGALTSSLLERAGRVIAIEIDRDLATVLRARFGDRANFALIERDALALDYCAIIAPATRARVVANLPYNISTAIVQRLIEDRACLGEMVLMLQREVVWRMVAPAGARERGYLSVLIEAYCEAERLFDVPPRAFRPVPKVWSTVIRLRSRAQMAISVSDEDFFWRLVKIGFMQRRKTILNNLRRAEGEIGESIARVGGPVVSLALAGIDARRRAETLTLEEWARLAHVLLDARLD</sequence>
<reference evidence="10 11" key="1">
    <citation type="submission" date="2013-12" db="EMBL/GenBank/DDBJ databases">
        <authorList>
            <person name="Stott M."/>
        </authorList>
    </citation>
    <scope>NUCLEOTIDE SEQUENCE [LARGE SCALE GENOMIC DNA]</scope>
    <source>
        <strain evidence="10 11">K22</strain>
    </source>
</reference>
<evidence type="ECO:0000256" key="5">
    <source>
        <dbReference type="ARBA" id="ARBA00022691"/>
    </source>
</evidence>
<comment type="subcellular location">
    <subcellularLocation>
        <location evidence="7">Cytoplasm</location>
    </subcellularLocation>
</comment>
<keyword evidence="3 7" id="KW-0489">Methyltransferase</keyword>
<evidence type="ECO:0000313" key="10">
    <source>
        <dbReference type="EMBL" id="CDM66183.1"/>
    </source>
</evidence>
<feature type="domain" description="Ribosomal RNA adenine methylase transferase N-terminal" evidence="9">
    <location>
        <begin position="17"/>
        <end position="189"/>
    </location>
</feature>
<accession>A0A0B6WY44</accession>
<dbReference type="CDD" id="cd02440">
    <property type="entry name" value="AdoMet_MTases"/>
    <property type="match status" value="1"/>
</dbReference>
<evidence type="ECO:0000256" key="2">
    <source>
        <dbReference type="ARBA" id="ARBA00022552"/>
    </source>
</evidence>
<dbReference type="PROSITE" id="PS51689">
    <property type="entry name" value="SAM_RNA_A_N6_MT"/>
    <property type="match status" value="1"/>
</dbReference>
<dbReference type="OrthoDB" id="9814755at2"/>
<dbReference type="STRING" id="454194.PYK22_02195"/>
<keyword evidence="5 7" id="KW-0949">S-adenosyl-L-methionine</keyword>
<dbReference type="Gene3D" id="1.10.8.100">
    <property type="entry name" value="Ribosomal RNA adenine dimethylase-like, domain 2"/>
    <property type="match status" value="1"/>
</dbReference>
<dbReference type="InterPro" id="IPR020596">
    <property type="entry name" value="rRNA_Ade_Mease_Trfase_CS"/>
</dbReference>
<dbReference type="InterPro" id="IPR011530">
    <property type="entry name" value="rRNA_adenine_dimethylase"/>
</dbReference>
<name>A0A0B6WY44_9BACT</name>
<reference evidence="10 11" key="2">
    <citation type="submission" date="2015-01" db="EMBL/GenBank/DDBJ databases">
        <title>Complete genome sequence of Pyrinomonas methylaliphatogenes type strain K22T.</title>
        <authorList>
            <person name="Lee K.C.Y."/>
            <person name="Power J.F."/>
            <person name="Dunfield P.F."/>
            <person name="Morgan X.C."/>
            <person name="Huttenhower C."/>
            <person name="Stott M.B."/>
        </authorList>
    </citation>
    <scope>NUCLEOTIDE SEQUENCE [LARGE SCALE GENOMIC DNA]</scope>
    <source>
        <strain evidence="10 11">K22</strain>
    </source>
</reference>
<evidence type="ECO:0000256" key="6">
    <source>
        <dbReference type="ARBA" id="ARBA00022884"/>
    </source>
</evidence>
<evidence type="ECO:0000313" key="11">
    <source>
        <dbReference type="Proteomes" id="UP000031518"/>
    </source>
</evidence>
<dbReference type="SUPFAM" id="SSF53335">
    <property type="entry name" value="S-adenosyl-L-methionine-dependent methyltransferases"/>
    <property type="match status" value="1"/>
</dbReference>
<dbReference type="InterPro" id="IPR023165">
    <property type="entry name" value="rRNA_Ade_diMease-like_C"/>
</dbReference>
<dbReference type="PROSITE" id="PS01131">
    <property type="entry name" value="RRNA_A_DIMETH"/>
    <property type="match status" value="1"/>
</dbReference>
<protein>
    <recommendedName>
        <fullName evidence="7">Ribosomal RNA small subunit methyltransferase A</fullName>
        <ecNumber evidence="7">2.1.1.182</ecNumber>
    </recommendedName>
    <alternativeName>
        <fullName evidence="7">16S rRNA (adenine(1518)-N(6)/adenine(1519)-N(6))-dimethyltransferase</fullName>
    </alternativeName>
    <alternativeName>
        <fullName evidence="7">16S rRNA dimethyladenosine transferase</fullName>
    </alternativeName>
    <alternativeName>
        <fullName evidence="7">16S rRNA dimethylase</fullName>
    </alternativeName>
    <alternativeName>
        <fullName evidence="7">S-adenosylmethionine-6-N', N'-adenosyl(rRNA) dimethyltransferase</fullName>
    </alternativeName>
</protein>
<dbReference type="EC" id="2.1.1.182" evidence="7"/>